<evidence type="ECO:0000313" key="2">
    <source>
        <dbReference type="Proteomes" id="UP000053989"/>
    </source>
</evidence>
<dbReference type="Proteomes" id="UP000053989">
    <property type="component" value="Unassembled WGS sequence"/>
</dbReference>
<dbReference type="InParanoid" id="A0A0C3ASJ2"/>
<reference evidence="2" key="2">
    <citation type="submission" date="2015-01" db="EMBL/GenBank/DDBJ databases">
        <title>Evolutionary Origins and Diversification of the Mycorrhizal Mutualists.</title>
        <authorList>
            <consortium name="DOE Joint Genome Institute"/>
            <consortium name="Mycorrhizal Genomics Consortium"/>
            <person name="Kohler A."/>
            <person name="Kuo A."/>
            <person name="Nagy L.G."/>
            <person name="Floudas D."/>
            <person name="Copeland A."/>
            <person name="Barry K.W."/>
            <person name="Cichocki N."/>
            <person name="Veneault-Fourrey C."/>
            <person name="LaButti K."/>
            <person name="Lindquist E.A."/>
            <person name="Lipzen A."/>
            <person name="Lundell T."/>
            <person name="Morin E."/>
            <person name="Murat C."/>
            <person name="Riley R."/>
            <person name="Ohm R."/>
            <person name="Sun H."/>
            <person name="Tunlid A."/>
            <person name="Henrissat B."/>
            <person name="Grigoriev I.V."/>
            <person name="Hibbett D.S."/>
            <person name="Martin F."/>
        </authorList>
    </citation>
    <scope>NUCLEOTIDE SEQUENCE [LARGE SCALE GENOMIC DNA]</scope>
    <source>
        <strain evidence="2">Foug A</strain>
    </source>
</reference>
<name>A0A0C3ASJ2_9AGAM</name>
<dbReference type="HOGENOM" id="CLU_2832696_0_0_1"/>
<sequence length="66" mass="7436">MLDILVSCAHRWRSLVEADVNWLQLEKSLQRFDVKRSLVHVSIKNIASKAVVVIRAVVSPGLVHFG</sequence>
<accession>A0A0C3ASJ2</accession>
<gene>
    <name evidence="1" type="ORF">SCLCIDRAFT_1210058</name>
</gene>
<proteinExistence type="predicted"/>
<dbReference type="AlphaFoldDB" id="A0A0C3ASJ2"/>
<reference evidence="1 2" key="1">
    <citation type="submission" date="2014-04" db="EMBL/GenBank/DDBJ databases">
        <authorList>
            <consortium name="DOE Joint Genome Institute"/>
            <person name="Kuo A."/>
            <person name="Kohler A."/>
            <person name="Nagy L.G."/>
            <person name="Floudas D."/>
            <person name="Copeland A."/>
            <person name="Barry K.W."/>
            <person name="Cichocki N."/>
            <person name="Veneault-Fourrey C."/>
            <person name="LaButti K."/>
            <person name="Lindquist E.A."/>
            <person name="Lipzen A."/>
            <person name="Lundell T."/>
            <person name="Morin E."/>
            <person name="Murat C."/>
            <person name="Sun H."/>
            <person name="Tunlid A."/>
            <person name="Henrissat B."/>
            <person name="Grigoriev I.V."/>
            <person name="Hibbett D.S."/>
            <person name="Martin F."/>
            <person name="Nordberg H.P."/>
            <person name="Cantor M.N."/>
            <person name="Hua S.X."/>
        </authorList>
    </citation>
    <scope>NUCLEOTIDE SEQUENCE [LARGE SCALE GENOMIC DNA]</scope>
    <source>
        <strain evidence="1 2">Foug A</strain>
    </source>
</reference>
<keyword evidence="2" id="KW-1185">Reference proteome</keyword>
<protein>
    <submittedName>
        <fullName evidence="1">Uncharacterized protein</fullName>
    </submittedName>
</protein>
<dbReference type="EMBL" id="KN822011">
    <property type="protein sequence ID" value="KIM67912.1"/>
    <property type="molecule type" value="Genomic_DNA"/>
</dbReference>
<evidence type="ECO:0000313" key="1">
    <source>
        <dbReference type="EMBL" id="KIM67912.1"/>
    </source>
</evidence>
<dbReference type="OrthoDB" id="3155440at2759"/>
<organism evidence="1 2">
    <name type="scientific">Scleroderma citrinum Foug A</name>
    <dbReference type="NCBI Taxonomy" id="1036808"/>
    <lineage>
        <taxon>Eukaryota</taxon>
        <taxon>Fungi</taxon>
        <taxon>Dikarya</taxon>
        <taxon>Basidiomycota</taxon>
        <taxon>Agaricomycotina</taxon>
        <taxon>Agaricomycetes</taxon>
        <taxon>Agaricomycetidae</taxon>
        <taxon>Boletales</taxon>
        <taxon>Sclerodermatineae</taxon>
        <taxon>Sclerodermataceae</taxon>
        <taxon>Scleroderma</taxon>
    </lineage>
</organism>